<dbReference type="PANTHER" id="PTHR38690">
    <property type="entry name" value="PROTEASE-RELATED"/>
    <property type="match status" value="1"/>
</dbReference>
<proteinExistence type="predicted"/>
<dbReference type="PANTHER" id="PTHR38690:SF1">
    <property type="entry name" value="PROTEASE"/>
    <property type="match status" value="1"/>
</dbReference>
<reference evidence="4 5" key="1">
    <citation type="submission" date="2020-08" db="EMBL/GenBank/DDBJ databases">
        <title>Novel species isolated from subtropical streams in China.</title>
        <authorList>
            <person name="Lu H."/>
        </authorList>
    </citation>
    <scope>NUCLEOTIDE SEQUENCE [LARGE SCALE GENOMIC DNA]</scope>
    <source>
        <strain evidence="4 5">LX15W</strain>
    </source>
</reference>
<name>A0ABR6YHH6_9BURK</name>
<feature type="transmembrane region" description="Helical" evidence="2">
    <location>
        <begin position="1348"/>
        <end position="1369"/>
    </location>
</feature>
<evidence type="ECO:0000256" key="1">
    <source>
        <dbReference type="SAM" id="Coils"/>
    </source>
</evidence>
<feature type="domain" description="YhdP central" evidence="3">
    <location>
        <begin position="49"/>
        <end position="1392"/>
    </location>
</feature>
<organism evidence="4 5">
    <name type="scientific">Undibacterium flavidum</name>
    <dbReference type="NCBI Taxonomy" id="2762297"/>
    <lineage>
        <taxon>Bacteria</taxon>
        <taxon>Pseudomonadati</taxon>
        <taxon>Pseudomonadota</taxon>
        <taxon>Betaproteobacteria</taxon>
        <taxon>Burkholderiales</taxon>
        <taxon>Oxalobacteraceae</taxon>
        <taxon>Undibacterium</taxon>
    </lineage>
</organism>
<dbReference type="Proteomes" id="UP000624279">
    <property type="component" value="Unassembled WGS sequence"/>
</dbReference>
<evidence type="ECO:0000256" key="2">
    <source>
        <dbReference type="SAM" id="Phobius"/>
    </source>
</evidence>
<evidence type="ECO:0000259" key="3">
    <source>
        <dbReference type="Pfam" id="PF13116"/>
    </source>
</evidence>
<keyword evidence="1" id="KW-0175">Coiled coil</keyword>
<dbReference type="Pfam" id="PF13116">
    <property type="entry name" value="YhdP"/>
    <property type="match status" value="1"/>
</dbReference>
<keyword evidence="2" id="KW-1133">Transmembrane helix</keyword>
<protein>
    <submittedName>
        <fullName evidence="4">TIGR02099 family protein</fullName>
    </submittedName>
</protein>
<evidence type="ECO:0000313" key="5">
    <source>
        <dbReference type="Proteomes" id="UP000624279"/>
    </source>
</evidence>
<keyword evidence="2" id="KW-0472">Membrane</keyword>
<keyword evidence="2" id="KW-0812">Transmembrane</keyword>
<comment type="caution">
    <text evidence="4">The sequence shown here is derived from an EMBL/GenBank/DDBJ whole genome shotgun (WGS) entry which is preliminary data.</text>
</comment>
<sequence length="1423" mass="157617">MKQHHPIHRQDDDHACDHPALPLHGWRKALHSGRAACVFAAFHSGRGLRKTLRICLKTLFVCYFLFAALFLVLRYVVLPNLENYKSEIEQFASAKMGRVLSIQSLEANWQGFNPQIALKGIVIRDQQSQAVLTLPEVNTTLSWWSLAVLDLRFAEVEIIAPQLNIRRNSNGVIEVAGFSLQLDGKGDGGEAGLNWLLAQHQIKVVRGQVNWDDQLRANPPLSLTAVNFVLNNHWREHQFAMQATPPVNMAAPVDVRGQFQQAVFATKKSDLSSWSGELYSDLKQADLPVIHQYFPFPFKLDKGLGSVRSWIKLKQGRLADFTADVHLQDVIGKFRKDLPLLDMAQVSGRIIASEQIKSNYKYLSWLPGQAGHSLALVNFSMKTRDGLVLPATTLKETFTPGENGQCEKVELYTQSLDLHSLANFAEHLPIPADQRRLLIDVAPKGVLKDFTARWQGSFPDISSYSIKGQFSNLEMQALKAQLARPKTGKLPAKAAVPAIPGFDNLSGYIDANDKGGTFTLDSTDLLLQLPSYFVDPLMPFKRLKMQARWQFQQNDQLQLQIQQMEFEQDGAIGNLSGKHSLSMRQADLGEVDLNGHLQGFDIKTINRYIPAQTPEHLRDWLSHALLDGEANDVVFRLKGALAHFPFQQKDPESGKQGEFFVKGNLRNGKLNFLPNVFAKDGVAPFWPVIDSIKGSFIFERGRMEIRADTAATNNVPLNKVKVIIPDLLEHNAVLQIDGNASGNLQTMLNYLKASPVDDWLANFLHDTTATGNGLLNLKLNLPLNSIIDSKVNGLLQLNNAETILQTDLPLISMLNGKIEFNEHGLNLNNLKANLLGGAVQANGGSQKDGSIKIKLEGLATAEGIQKHLANLEVSNLFDSLKGETKYTTQIYAKKRQTEVVVESDLQGLAWNLPAPLTKTANELAPMRFEILPDASADQNEIREQLKLSVGNRFNAHYQRKKTLEKNARWNVVRAAVAVNSPAILPDSGLNLHVQTKSLNVDEWRRVLDAQVKNHMSPTTEKTNLLEPKSPVDFAQYVEPTSLSVITDEIYLFGKKMDNIVLGASNQGGLWQSNLDSTQASGFISWNGFGKPQSPGQITARLSRLMIPKSAAGDVGDLLEAKNTTKQIPSLDIQVDNFELFNKKLGHLTLNASNTLAAQGREWNIDKLVLKNDDAELSATGQWAARGTDSQTKLQYVLDIANSGKLLDRFDFTDVLRGGKGKLEGDLQWTGLPFDLDIPSLSGQLQLKLAAGQFLKVDPGAAKLLGVLSMQSLPRRFTLDFRDVFSDGFAFDSIVGTAKISHGIATTDNLKMSSVNAAVLMEGHADIAKESQDLHVAVIPDFNAGAASVVYGLAVNPVIGLGTFLAQLFFRDPLKRAFTYEYQITGPWMNPIVTKIENKERQQILEKQKAEQKVEQNKAKAEVK</sequence>
<dbReference type="NCBIfam" id="TIGR02099">
    <property type="entry name" value="YhdP family protein"/>
    <property type="match status" value="1"/>
</dbReference>
<feature type="coiled-coil region" evidence="1">
    <location>
        <begin position="1392"/>
        <end position="1421"/>
    </location>
</feature>
<dbReference type="InterPro" id="IPR011836">
    <property type="entry name" value="YhdP"/>
</dbReference>
<dbReference type="RefSeq" id="WP_186944032.1">
    <property type="nucleotide sequence ID" value="NZ_JACOGA010000029.1"/>
</dbReference>
<evidence type="ECO:0000313" key="4">
    <source>
        <dbReference type="EMBL" id="MBC3875993.1"/>
    </source>
</evidence>
<feature type="transmembrane region" description="Helical" evidence="2">
    <location>
        <begin position="54"/>
        <end position="77"/>
    </location>
</feature>
<dbReference type="InterPro" id="IPR025263">
    <property type="entry name" value="YhdP_central"/>
</dbReference>
<gene>
    <name evidence="4" type="ORF">H8K55_20560</name>
</gene>
<keyword evidence="5" id="KW-1185">Reference proteome</keyword>
<dbReference type="EMBL" id="JACOGA010000029">
    <property type="protein sequence ID" value="MBC3875993.1"/>
    <property type="molecule type" value="Genomic_DNA"/>
</dbReference>
<accession>A0ABR6YHH6</accession>